<dbReference type="Proteomes" id="UP000255417">
    <property type="component" value="Unassembled WGS sequence"/>
</dbReference>
<evidence type="ECO:0000256" key="1">
    <source>
        <dbReference type="SAM" id="Coils"/>
    </source>
</evidence>
<feature type="coiled-coil region" evidence="1">
    <location>
        <begin position="1"/>
        <end position="28"/>
    </location>
</feature>
<dbReference type="EMBL" id="UGTA01000001">
    <property type="protein sequence ID" value="SUB59134.1"/>
    <property type="molecule type" value="Genomic_DNA"/>
</dbReference>
<proteinExistence type="predicted"/>
<organism evidence="2 3">
    <name type="scientific">Phocoenobacter uteri</name>
    <dbReference type="NCBI Taxonomy" id="146806"/>
    <lineage>
        <taxon>Bacteria</taxon>
        <taxon>Pseudomonadati</taxon>
        <taxon>Pseudomonadota</taxon>
        <taxon>Gammaproteobacteria</taxon>
        <taxon>Pasteurellales</taxon>
        <taxon>Pasteurellaceae</taxon>
        <taxon>Phocoenobacter</taxon>
    </lineage>
</organism>
<accession>A0A379CA45</accession>
<protein>
    <submittedName>
        <fullName evidence="2">Uncharacterized protein</fullName>
    </submittedName>
</protein>
<evidence type="ECO:0000313" key="2">
    <source>
        <dbReference type="EMBL" id="SUB59134.1"/>
    </source>
</evidence>
<name>A0A379CA45_9PAST</name>
<dbReference type="AlphaFoldDB" id="A0A379CA45"/>
<keyword evidence="1" id="KW-0175">Coiled coil</keyword>
<keyword evidence="3" id="KW-1185">Reference proteome</keyword>
<gene>
    <name evidence="2" type="ORF">NCTC12872_01109</name>
</gene>
<dbReference type="RefSeq" id="WP_115315625.1">
    <property type="nucleotide sequence ID" value="NZ_LWIF01000001.1"/>
</dbReference>
<sequence length="228" mass="27038">MKSTNEELEFLQQKLKNMLSEMGLTQQKAFDIIYEKEELINDFENFKTVFKKSFLKSFKKEKVGKLRNYINILKSSDEYQNLSRTPTNLSSQFYLKYSPLSEDTEGDSLQEKPQNMKLFADEILQIKNIADLSYKEIADVLSEELEKDISEEALKKAIARGKSKRLEQYYYILKEHCEKYKTCIKYRCIFEADDRILSEAEIKEAQRKGREIARKLKQEMLEKQDEEV</sequence>
<evidence type="ECO:0000313" key="3">
    <source>
        <dbReference type="Proteomes" id="UP000255417"/>
    </source>
</evidence>
<reference evidence="2 3" key="1">
    <citation type="submission" date="2018-06" db="EMBL/GenBank/DDBJ databases">
        <authorList>
            <consortium name="Pathogen Informatics"/>
            <person name="Doyle S."/>
        </authorList>
    </citation>
    <scope>NUCLEOTIDE SEQUENCE [LARGE SCALE GENOMIC DNA]</scope>
    <source>
        <strain evidence="2 3">NCTC12872</strain>
    </source>
</reference>